<name>A0A1I6AW79_HYMAR</name>
<dbReference type="STRING" id="1227077.SAMN04515668_3963"/>
<evidence type="ECO:0000259" key="3">
    <source>
        <dbReference type="Pfam" id="PF13559"/>
    </source>
</evidence>
<dbReference type="InterPro" id="IPR025403">
    <property type="entry name" value="TgpA-like_C"/>
</dbReference>
<evidence type="ECO:0000313" key="4">
    <source>
        <dbReference type="EMBL" id="SFQ72950.1"/>
    </source>
</evidence>
<evidence type="ECO:0000313" key="5">
    <source>
        <dbReference type="Proteomes" id="UP000199029"/>
    </source>
</evidence>
<dbReference type="EMBL" id="FOXS01000006">
    <property type="protein sequence ID" value="SFQ72950.1"/>
    <property type="molecule type" value="Genomic_DNA"/>
</dbReference>
<evidence type="ECO:0000256" key="1">
    <source>
        <dbReference type="SAM" id="MobiDB-lite"/>
    </source>
</evidence>
<organism evidence="4 5">
    <name type="scientific">Hymenobacter arizonensis</name>
    <name type="common">Siccationidurans arizonensis</name>
    <dbReference type="NCBI Taxonomy" id="1227077"/>
    <lineage>
        <taxon>Bacteria</taxon>
        <taxon>Pseudomonadati</taxon>
        <taxon>Bacteroidota</taxon>
        <taxon>Cytophagia</taxon>
        <taxon>Cytophagales</taxon>
        <taxon>Hymenobacteraceae</taxon>
        <taxon>Hymenobacter</taxon>
    </lineage>
</organism>
<keyword evidence="2" id="KW-0812">Transmembrane</keyword>
<dbReference type="AlphaFoldDB" id="A0A1I6AW79"/>
<feature type="region of interest" description="Disordered" evidence="1">
    <location>
        <begin position="43"/>
        <end position="69"/>
    </location>
</feature>
<protein>
    <recommendedName>
        <fullName evidence="3">Protein-glutamine gamma-glutamyltransferase-like C-terminal domain-containing protein</fullName>
    </recommendedName>
</protein>
<keyword evidence="2" id="KW-0472">Membrane</keyword>
<feature type="domain" description="Protein-glutamine gamma-glutamyltransferase-like C-terminal" evidence="3">
    <location>
        <begin position="191"/>
        <end position="254"/>
    </location>
</feature>
<dbReference type="RefSeq" id="WP_177204819.1">
    <property type="nucleotide sequence ID" value="NZ_FOXS01000006.1"/>
</dbReference>
<dbReference type="Proteomes" id="UP000199029">
    <property type="component" value="Unassembled WGS sequence"/>
</dbReference>
<accession>A0A1I6AW79</accession>
<sequence>MLPFFANLLLVLPSVSHAGKHLRWVLLLLCLAGVAPSARARATPEVAAQRQQSQPLPPDLSTALPPRRPDANQLRELAGQRDFRYEEPKASTDAWDAFWARVWKRLGRLLDHRIGNFPWRYVIYAVALGILVFAVLKLLQVDITGAFGRSAQRQPLAYDTATEDIHEVDFPARIAEAEAAGNFRLATRLGYLEVLKHLTDGGFIRWQPDKTNHAYLSELAAGPLREAFRSATWQFEYVWYGDLRLTSTLYHEARTGQRVVSSLLSGHRRGTLRATALPG</sequence>
<reference evidence="5" key="1">
    <citation type="submission" date="2016-10" db="EMBL/GenBank/DDBJ databases">
        <authorList>
            <person name="Varghese N."/>
            <person name="Submissions S."/>
        </authorList>
    </citation>
    <scope>NUCLEOTIDE SEQUENCE [LARGE SCALE GENOMIC DNA]</scope>
    <source>
        <strain evidence="5">OR362-8,ATCC BAA-1266,JCM 13504</strain>
    </source>
</reference>
<proteinExistence type="predicted"/>
<feature type="transmembrane region" description="Helical" evidence="2">
    <location>
        <begin position="121"/>
        <end position="139"/>
    </location>
</feature>
<evidence type="ECO:0000256" key="2">
    <source>
        <dbReference type="SAM" id="Phobius"/>
    </source>
</evidence>
<gene>
    <name evidence="4" type="ORF">SAMN04515668_3963</name>
</gene>
<keyword evidence="2" id="KW-1133">Transmembrane helix</keyword>
<dbReference type="Pfam" id="PF13559">
    <property type="entry name" value="DUF4129"/>
    <property type="match status" value="1"/>
</dbReference>
<keyword evidence="5" id="KW-1185">Reference proteome</keyword>